<gene>
    <name evidence="1" type="ORF">AAFF_G00437820</name>
</gene>
<evidence type="ECO:0000313" key="2">
    <source>
        <dbReference type="Proteomes" id="UP001221898"/>
    </source>
</evidence>
<dbReference type="Proteomes" id="UP001221898">
    <property type="component" value="Unassembled WGS sequence"/>
</dbReference>
<protein>
    <submittedName>
        <fullName evidence="1">Uncharacterized protein</fullName>
    </submittedName>
</protein>
<name>A0AAD7SA00_9TELE</name>
<sequence length="94" mass="10412">MSSRCKRFLPATCEGSSHIISHGGCGPSRSTPIALLTPSSLQSHLQGLPLTSTCTFRLRRDRKAGVGMVLRALNLRSRIYRHMEQAQMCTLLEE</sequence>
<organism evidence="1 2">
    <name type="scientific">Aldrovandia affinis</name>
    <dbReference type="NCBI Taxonomy" id="143900"/>
    <lineage>
        <taxon>Eukaryota</taxon>
        <taxon>Metazoa</taxon>
        <taxon>Chordata</taxon>
        <taxon>Craniata</taxon>
        <taxon>Vertebrata</taxon>
        <taxon>Euteleostomi</taxon>
        <taxon>Actinopterygii</taxon>
        <taxon>Neopterygii</taxon>
        <taxon>Teleostei</taxon>
        <taxon>Notacanthiformes</taxon>
        <taxon>Halosauridae</taxon>
        <taxon>Aldrovandia</taxon>
    </lineage>
</organism>
<evidence type="ECO:0000313" key="1">
    <source>
        <dbReference type="EMBL" id="KAJ8397506.1"/>
    </source>
</evidence>
<comment type="caution">
    <text evidence="1">The sequence shown here is derived from an EMBL/GenBank/DDBJ whole genome shotgun (WGS) entry which is preliminary data.</text>
</comment>
<reference evidence="1" key="1">
    <citation type="journal article" date="2023" name="Science">
        <title>Genome structures resolve the early diversification of teleost fishes.</title>
        <authorList>
            <person name="Parey E."/>
            <person name="Louis A."/>
            <person name="Montfort J."/>
            <person name="Bouchez O."/>
            <person name="Roques C."/>
            <person name="Iampietro C."/>
            <person name="Lluch J."/>
            <person name="Castinel A."/>
            <person name="Donnadieu C."/>
            <person name="Desvignes T."/>
            <person name="Floi Bucao C."/>
            <person name="Jouanno E."/>
            <person name="Wen M."/>
            <person name="Mejri S."/>
            <person name="Dirks R."/>
            <person name="Jansen H."/>
            <person name="Henkel C."/>
            <person name="Chen W.J."/>
            <person name="Zahm M."/>
            <person name="Cabau C."/>
            <person name="Klopp C."/>
            <person name="Thompson A.W."/>
            <person name="Robinson-Rechavi M."/>
            <person name="Braasch I."/>
            <person name="Lecointre G."/>
            <person name="Bobe J."/>
            <person name="Postlethwait J.H."/>
            <person name="Berthelot C."/>
            <person name="Roest Crollius H."/>
            <person name="Guiguen Y."/>
        </authorList>
    </citation>
    <scope>NUCLEOTIDE SEQUENCE</scope>
    <source>
        <strain evidence="1">NC1722</strain>
    </source>
</reference>
<proteinExistence type="predicted"/>
<keyword evidence="2" id="KW-1185">Reference proteome</keyword>
<accession>A0AAD7SA00</accession>
<dbReference type="EMBL" id="JAINUG010000097">
    <property type="protein sequence ID" value="KAJ8397506.1"/>
    <property type="molecule type" value="Genomic_DNA"/>
</dbReference>
<dbReference type="AlphaFoldDB" id="A0AAD7SA00"/>